<proteinExistence type="predicted"/>
<dbReference type="Proteomes" id="UP000276133">
    <property type="component" value="Unassembled WGS sequence"/>
</dbReference>
<gene>
    <name evidence="2" type="ORF">BpHYR1_013227</name>
</gene>
<organism evidence="2 3">
    <name type="scientific">Brachionus plicatilis</name>
    <name type="common">Marine rotifer</name>
    <name type="synonym">Brachionus muelleri</name>
    <dbReference type="NCBI Taxonomy" id="10195"/>
    <lineage>
        <taxon>Eukaryota</taxon>
        <taxon>Metazoa</taxon>
        <taxon>Spiralia</taxon>
        <taxon>Gnathifera</taxon>
        <taxon>Rotifera</taxon>
        <taxon>Eurotatoria</taxon>
        <taxon>Monogononta</taxon>
        <taxon>Pseudotrocha</taxon>
        <taxon>Ploima</taxon>
        <taxon>Brachionidae</taxon>
        <taxon>Brachionus</taxon>
    </lineage>
</organism>
<evidence type="ECO:0000313" key="3">
    <source>
        <dbReference type="Proteomes" id="UP000276133"/>
    </source>
</evidence>
<keyword evidence="1" id="KW-1133">Transmembrane helix</keyword>
<reference evidence="2 3" key="1">
    <citation type="journal article" date="2018" name="Sci. Rep.">
        <title>Genomic signatures of local adaptation to the degree of environmental predictability in rotifers.</title>
        <authorList>
            <person name="Franch-Gras L."/>
            <person name="Hahn C."/>
            <person name="Garcia-Roger E.M."/>
            <person name="Carmona M.J."/>
            <person name="Serra M."/>
            <person name="Gomez A."/>
        </authorList>
    </citation>
    <scope>NUCLEOTIDE SEQUENCE [LARGE SCALE GENOMIC DNA]</scope>
    <source>
        <strain evidence="2">HYR1</strain>
    </source>
</reference>
<keyword evidence="1" id="KW-0812">Transmembrane</keyword>
<feature type="transmembrane region" description="Helical" evidence="1">
    <location>
        <begin position="198"/>
        <end position="215"/>
    </location>
</feature>
<evidence type="ECO:0000256" key="1">
    <source>
        <dbReference type="SAM" id="Phobius"/>
    </source>
</evidence>
<protein>
    <submittedName>
        <fullName evidence="2">Uncharacterized protein</fullName>
    </submittedName>
</protein>
<name>A0A3M7RRV7_BRAPC</name>
<sequence length="221" mass="24987">MSQLGTIERCRTRFPELDMPFPGLFAKIVQLEQSGAALHLGLYQGRRKALIITAGKVVLSECMCHYGSETQNFGRVLSTDHHVSIIQLYVHGGLFIQHVVSTTCRRMSHNLPKVNYQLNISGRLFALGHRLHLAVQTHCCLGGQKQRVISLTQHVCENTLQKAGSISQNNEHEILSLTSETMHPTIHLDPVARRRADLFYFAQCGTFGIWIRLYFNFFGLL</sequence>
<evidence type="ECO:0000313" key="2">
    <source>
        <dbReference type="EMBL" id="RNA26313.1"/>
    </source>
</evidence>
<comment type="caution">
    <text evidence="2">The sequence shown here is derived from an EMBL/GenBank/DDBJ whole genome shotgun (WGS) entry which is preliminary data.</text>
</comment>
<dbReference type="EMBL" id="REGN01002761">
    <property type="protein sequence ID" value="RNA26313.1"/>
    <property type="molecule type" value="Genomic_DNA"/>
</dbReference>
<dbReference type="AlphaFoldDB" id="A0A3M7RRV7"/>
<keyword evidence="1" id="KW-0472">Membrane</keyword>
<keyword evidence="3" id="KW-1185">Reference proteome</keyword>
<accession>A0A3M7RRV7</accession>